<reference evidence="2 3" key="1">
    <citation type="journal article" date="2015" name="Sci. Rep.">
        <title>Chromosome-level genome map provides insights into diverse defense mechanisms in the medicinal fungus Ganoderma sinense.</title>
        <authorList>
            <person name="Zhu Y."/>
            <person name="Xu J."/>
            <person name="Sun C."/>
            <person name="Zhou S."/>
            <person name="Xu H."/>
            <person name="Nelson D.R."/>
            <person name="Qian J."/>
            <person name="Song J."/>
            <person name="Luo H."/>
            <person name="Xiang L."/>
            <person name="Li Y."/>
            <person name="Xu Z."/>
            <person name="Ji A."/>
            <person name="Wang L."/>
            <person name="Lu S."/>
            <person name="Hayward A."/>
            <person name="Sun W."/>
            <person name="Li X."/>
            <person name="Schwartz D.C."/>
            <person name="Wang Y."/>
            <person name="Chen S."/>
        </authorList>
    </citation>
    <scope>NUCLEOTIDE SEQUENCE [LARGE SCALE GENOMIC DNA]</scope>
    <source>
        <strain evidence="2 3">ZZ0214-1</strain>
    </source>
</reference>
<gene>
    <name evidence="2" type="ORF">GSI_14248</name>
</gene>
<feature type="compositionally biased region" description="Polar residues" evidence="1">
    <location>
        <begin position="50"/>
        <end position="63"/>
    </location>
</feature>
<accession>A0A2G8RSL9</accession>
<evidence type="ECO:0000313" key="3">
    <source>
        <dbReference type="Proteomes" id="UP000230002"/>
    </source>
</evidence>
<sequence>MAMPVGEPAIPIDEQVHGPTPGQSTSGIAGVDVFSGSELEAELVSAEQARVQQRQPGTDTPSGPQFERLFPNMEWNMPYTPSPLEGYPEGTSISSGAGSTPVRKERIPYAPGNDLGVSTAWGMEGMPAILMYAPERPLLSGAAGSTDSAAAPEHLMLCVVEDAFERAWVAPQGYWRSVF</sequence>
<feature type="region of interest" description="Disordered" evidence="1">
    <location>
        <begin position="1"/>
        <end position="66"/>
    </location>
</feature>
<keyword evidence="3" id="KW-1185">Reference proteome</keyword>
<dbReference type="Proteomes" id="UP000230002">
    <property type="component" value="Unassembled WGS sequence"/>
</dbReference>
<evidence type="ECO:0000313" key="2">
    <source>
        <dbReference type="EMBL" id="PIL24493.1"/>
    </source>
</evidence>
<dbReference type="AlphaFoldDB" id="A0A2G8RSL9"/>
<organism evidence="2 3">
    <name type="scientific">Ganoderma sinense ZZ0214-1</name>
    <dbReference type="NCBI Taxonomy" id="1077348"/>
    <lineage>
        <taxon>Eukaryota</taxon>
        <taxon>Fungi</taxon>
        <taxon>Dikarya</taxon>
        <taxon>Basidiomycota</taxon>
        <taxon>Agaricomycotina</taxon>
        <taxon>Agaricomycetes</taxon>
        <taxon>Polyporales</taxon>
        <taxon>Polyporaceae</taxon>
        <taxon>Ganoderma</taxon>
    </lineage>
</organism>
<protein>
    <submittedName>
        <fullName evidence="2">Uncharacterized protein</fullName>
    </submittedName>
</protein>
<comment type="caution">
    <text evidence="2">The sequence shown here is derived from an EMBL/GenBank/DDBJ whole genome shotgun (WGS) entry which is preliminary data.</text>
</comment>
<proteinExistence type="predicted"/>
<dbReference type="EMBL" id="AYKW01000067">
    <property type="protein sequence ID" value="PIL24493.1"/>
    <property type="molecule type" value="Genomic_DNA"/>
</dbReference>
<name>A0A2G8RSL9_9APHY</name>
<evidence type="ECO:0000256" key="1">
    <source>
        <dbReference type="SAM" id="MobiDB-lite"/>
    </source>
</evidence>